<organism evidence="6 7">
    <name type="scientific">Glaesserella australis</name>
    <dbReference type="NCBI Taxonomy" id="2094024"/>
    <lineage>
        <taxon>Bacteria</taxon>
        <taxon>Pseudomonadati</taxon>
        <taxon>Pseudomonadota</taxon>
        <taxon>Gammaproteobacteria</taxon>
        <taxon>Pasteurellales</taxon>
        <taxon>Pasteurellaceae</taxon>
        <taxon>Glaesserella</taxon>
    </lineage>
</organism>
<dbReference type="OrthoDB" id="9770492at2"/>
<protein>
    <submittedName>
        <fullName evidence="6">MFS transporter</fullName>
    </submittedName>
</protein>
<keyword evidence="1 4" id="KW-0812">Transmembrane</keyword>
<feature type="transmembrane region" description="Helical" evidence="4">
    <location>
        <begin position="215"/>
        <end position="237"/>
    </location>
</feature>
<evidence type="ECO:0000313" key="6">
    <source>
        <dbReference type="EMBL" id="RAL19922.1"/>
    </source>
</evidence>
<dbReference type="PANTHER" id="PTHR43129:SF1">
    <property type="entry name" value="FOSMIDOMYCIN RESISTANCE PROTEIN"/>
    <property type="match status" value="1"/>
</dbReference>
<dbReference type="AlphaFoldDB" id="A0A328C3R0"/>
<proteinExistence type="predicted"/>
<feature type="transmembrane region" description="Helical" evidence="4">
    <location>
        <begin position="277"/>
        <end position="297"/>
    </location>
</feature>
<dbReference type="InterPro" id="IPR011701">
    <property type="entry name" value="MFS"/>
</dbReference>
<feature type="transmembrane region" description="Helical" evidence="4">
    <location>
        <begin position="138"/>
        <end position="160"/>
    </location>
</feature>
<feature type="transmembrane region" description="Helical" evidence="4">
    <location>
        <begin position="166"/>
        <end position="184"/>
    </location>
</feature>
<evidence type="ECO:0000256" key="2">
    <source>
        <dbReference type="ARBA" id="ARBA00022989"/>
    </source>
</evidence>
<feature type="transmembrane region" description="Helical" evidence="4">
    <location>
        <begin position="78"/>
        <end position="94"/>
    </location>
</feature>
<dbReference type="InterPro" id="IPR036259">
    <property type="entry name" value="MFS_trans_sf"/>
</dbReference>
<dbReference type="CDD" id="cd17478">
    <property type="entry name" value="MFS_FsR"/>
    <property type="match status" value="1"/>
</dbReference>
<feature type="transmembrane region" description="Helical" evidence="4">
    <location>
        <begin position="366"/>
        <end position="386"/>
    </location>
</feature>
<name>A0A328C3R0_9PAST</name>
<evidence type="ECO:0000256" key="3">
    <source>
        <dbReference type="ARBA" id="ARBA00023136"/>
    </source>
</evidence>
<dbReference type="PANTHER" id="PTHR43129">
    <property type="entry name" value="FOSMIDOMYCIN RESISTANCE PROTEIN"/>
    <property type="match status" value="1"/>
</dbReference>
<sequence length="393" mass="42379">MNHSSSQKMVMPILLAVSLTHLFNDVIQAVVTAIYPMLKSNYALSFTQIGLISLAYQITASLIQPWIGLHTDKFPKPYLLPSGMVITLCGIVALAYAPNFYVLLLSGVIIGLGSAIFHPEASRVARTASNGHFGTAQAAFQVGGNTGSALGPLLVAVWVAQRGQESVLVLIPIALLAIAVLYYISRWTIAYQNRVQATSQSHTTYRLQRNELGRALSIIALLMVVKFTYIASLSNYFTFFLIEKFALSLSQAQLCLFAFMGAVAVGTFAGGPIGDRIGRYTVIWFSFVGMVPFALVLPYANLLGTMVCAIGAGLIMSSAFSAMIVYAQEAIPNRVGLISGAMFGFMFGISGIGSALLGMWADKYGIQSIFQFCAYLPLLGVVAWALPKHKVRD</sequence>
<comment type="caution">
    <text evidence="6">The sequence shown here is derived from an EMBL/GenBank/DDBJ whole genome shotgun (WGS) entry which is preliminary data.</text>
</comment>
<accession>A0A328C3R0</accession>
<dbReference type="SUPFAM" id="SSF103473">
    <property type="entry name" value="MFS general substrate transporter"/>
    <property type="match status" value="1"/>
</dbReference>
<keyword evidence="3 4" id="KW-0472">Membrane</keyword>
<evidence type="ECO:0000259" key="5">
    <source>
        <dbReference type="PROSITE" id="PS50850"/>
    </source>
</evidence>
<dbReference type="EMBL" id="PTPX01000001">
    <property type="protein sequence ID" value="RAL19922.1"/>
    <property type="molecule type" value="Genomic_DNA"/>
</dbReference>
<dbReference type="InterPro" id="IPR020846">
    <property type="entry name" value="MFS_dom"/>
</dbReference>
<dbReference type="Proteomes" id="UP000248689">
    <property type="component" value="Unassembled WGS sequence"/>
</dbReference>
<dbReference type="RefSeq" id="WP_111748963.1">
    <property type="nucleotide sequence ID" value="NZ_PTPX01000001.1"/>
</dbReference>
<evidence type="ECO:0000313" key="7">
    <source>
        <dbReference type="Proteomes" id="UP000248689"/>
    </source>
</evidence>
<keyword evidence="7" id="KW-1185">Reference proteome</keyword>
<feature type="domain" description="Major facilitator superfamily (MFS) profile" evidence="5">
    <location>
        <begin position="13"/>
        <end position="392"/>
    </location>
</feature>
<feature type="transmembrane region" description="Helical" evidence="4">
    <location>
        <begin position="100"/>
        <end position="117"/>
    </location>
</feature>
<feature type="transmembrane region" description="Helical" evidence="4">
    <location>
        <begin position="303"/>
        <end position="325"/>
    </location>
</feature>
<dbReference type="PROSITE" id="PS50850">
    <property type="entry name" value="MFS"/>
    <property type="match status" value="1"/>
</dbReference>
<dbReference type="GO" id="GO:0005886">
    <property type="term" value="C:plasma membrane"/>
    <property type="evidence" value="ECO:0007669"/>
    <property type="project" value="TreeGrafter"/>
</dbReference>
<evidence type="ECO:0000256" key="4">
    <source>
        <dbReference type="SAM" id="Phobius"/>
    </source>
</evidence>
<dbReference type="Pfam" id="PF07690">
    <property type="entry name" value="MFS_1"/>
    <property type="match status" value="2"/>
</dbReference>
<feature type="transmembrane region" description="Helical" evidence="4">
    <location>
        <begin position="337"/>
        <end position="360"/>
    </location>
</feature>
<feature type="transmembrane region" description="Helical" evidence="4">
    <location>
        <begin position="249"/>
        <end position="270"/>
    </location>
</feature>
<keyword evidence="2 4" id="KW-1133">Transmembrane helix</keyword>
<evidence type="ECO:0000256" key="1">
    <source>
        <dbReference type="ARBA" id="ARBA00022692"/>
    </source>
</evidence>
<gene>
    <name evidence="6" type="ORF">C5N92_00685</name>
</gene>
<reference evidence="7" key="1">
    <citation type="submission" date="2018-02" db="EMBL/GenBank/DDBJ databases">
        <title>Glaesserella australis sp. nov., isolated from the lungs of pigs.</title>
        <authorList>
            <person name="Turni C."/>
            <person name="Christensen H."/>
        </authorList>
    </citation>
    <scope>NUCLEOTIDE SEQUENCE [LARGE SCALE GENOMIC DNA]</scope>
    <source>
        <strain evidence="7">HS4635</strain>
    </source>
</reference>
<feature type="transmembrane region" description="Helical" evidence="4">
    <location>
        <begin position="42"/>
        <end position="66"/>
    </location>
</feature>
<dbReference type="Gene3D" id="1.20.1250.20">
    <property type="entry name" value="MFS general substrate transporter like domains"/>
    <property type="match status" value="2"/>
</dbReference>
<dbReference type="GO" id="GO:0022857">
    <property type="term" value="F:transmembrane transporter activity"/>
    <property type="evidence" value="ECO:0007669"/>
    <property type="project" value="InterPro"/>
</dbReference>